<dbReference type="SUPFAM" id="SSF53383">
    <property type="entry name" value="PLP-dependent transferases"/>
    <property type="match status" value="1"/>
</dbReference>
<dbReference type="InterPro" id="IPR015422">
    <property type="entry name" value="PyrdxlP-dep_Trfase_small"/>
</dbReference>
<reference evidence="1" key="2">
    <citation type="journal article" date="2016" name="Int. J. Syst. Evol. Microbiol.">
        <title>Lawsonella clevelandensis gen. nov., sp. nov., a new member of the suborder Corynebacterineae isolated from human abscesses.</title>
        <authorList>
            <person name="Bell M.E."/>
            <person name="Bernard K.A."/>
            <person name="Harrington S.M."/>
            <person name="Patel N.B."/>
            <person name="Tucker T.A."/>
            <person name="Metcalfe M.G."/>
            <person name="McQuiston J.R."/>
        </authorList>
    </citation>
    <scope>NUCLEOTIDE SEQUENCE</scope>
    <source>
        <strain evidence="1">X1698</strain>
    </source>
</reference>
<gene>
    <name evidence="1" type="ORF">AL705_03585</name>
    <name evidence="2" type="ORF">LC603019_00704</name>
</gene>
<dbReference type="AlphaFoldDB" id="A0A0M3TBH5"/>
<proteinExistence type="predicted"/>
<dbReference type="RefSeq" id="WP_053961843.1">
    <property type="nucleotide sequence ID" value="NZ_CAMJVL010000019.1"/>
</dbReference>
<dbReference type="PATRIC" id="fig|1562462.4.peg.728"/>
<keyword evidence="4" id="KW-1185">Reference proteome</keyword>
<sequence length="425" mass="45771">MSLSTMSREELEALSQEINARYEEFKGKNLALDLTRGKPSVQQLDLSNGLLTLPGEGSTKDEDGTDIRNYGNLAGLKSIRAIWAELLGVPVEEIISENNASLEIMHYVLTFAMLHGLPTSPQPWVKEETLKWICPVPGYDRHFAITETLGFEMIQVPMNEDGPDADAIAELVANDPAIKGMWLVPVFANPDGAVTSREVAQKLVSMKTAAPDFTIMWDNAYCIHTLTDEFPEILPIVQMAADAGNEGRVFQLTSSSKVTFAGAGVSFLNTSPANLAWYQKYLGIATIGPNKVNQLAHACFFGDAAAVKAHMLKHKDILAPKFDAVEKILADRLGGYEVASWTEPKGGYFISLDVVPGTAKRVVALAAEAGIKLTGAGSAYPKGEDPNETNIRLAPSLPPLEEVTVAMDGVATCVLKAALEKALAA</sequence>
<dbReference type="Gene3D" id="3.40.640.10">
    <property type="entry name" value="Type I PLP-dependent aspartate aminotransferase-like (Major domain)"/>
    <property type="match status" value="1"/>
</dbReference>
<evidence type="ECO:0000313" key="1">
    <source>
        <dbReference type="EMBL" id="ALE18890.1"/>
    </source>
</evidence>
<dbReference type="Pfam" id="PF12897">
    <property type="entry name" value="Asp_aminotransf"/>
    <property type="match status" value="1"/>
</dbReference>
<dbReference type="PANTHER" id="PTHR43799:SF1">
    <property type="entry name" value="ASPARTATE AMINOTRANSFERASE"/>
    <property type="match status" value="1"/>
</dbReference>
<name>A0A0M3TBH5_9ACTN</name>
<evidence type="ECO:0000313" key="4">
    <source>
        <dbReference type="Proteomes" id="UP000324288"/>
    </source>
</evidence>
<keyword evidence="1" id="KW-0032">Aminotransferase</keyword>
<dbReference type="EMBL" id="LR584267">
    <property type="protein sequence ID" value="VHO00385.1"/>
    <property type="molecule type" value="Genomic_DNA"/>
</dbReference>
<dbReference type="Proteomes" id="UP000324288">
    <property type="component" value="Chromosome"/>
</dbReference>
<evidence type="ECO:0000313" key="3">
    <source>
        <dbReference type="Proteomes" id="UP000068137"/>
    </source>
</evidence>
<dbReference type="KEGG" id="cbq:AL705_03585"/>
<dbReference type="GO" id="GO:0004069">
    <property type="term" value="F:L-aspartate:2-oxoglutarate aminotransferase activity"/>
    <property type="evidence" value="ECO:0007669"/>
    <property type="project" value="InterPro"/>
</dbReference>
<dbReference type="InterPro" id="IPR024551">
    <property type="entry name" value="AspAT_Ic"/>
</dbReference>
<dbReference type="Proteomes" id="UP000068137">
    <property type="component" value="Chromosome"/>
</dbReference>
<dbReference type="InterPro" id="IPR015421">
    <property type="entry name" value="PyrdxlP-dep_Trfase_major"/>
</dbReference>
<evidence type="ECO:0000313" key="2">
    <source>
        <dbReference type="EMBL" id="VHO00385.1"/>
    </source>
</evidence>
<dbReference type="Gene3D" id="3.90.1150.10">
    <property type="entry name" value="Aspartate Aminotransferase, domain 1"/>
    <property type="match status" value="1"/>
</dbReference>
<dbReference type="PANTHER" id="PTHR43799">
    <property type="entry name" value="AMINOTRANSFERASE, PUTATIVE-RELATED"/>
    <property type="match status" value="1"/>
</dbReference>
<dbReference type="EMBL" id="CP012390">
    <property type="protein sequence ID" value="ALE18890.1"/>
    <property type="molecule type" value="Genomic_DNA"/>
</dbReference>
<protein>
    <submittedName>
        <fullName evidence="1 2">Aminotransferase</fullName>
    </submittedName>
</protein>
<reference evidence="1 3" key="1">
    <citation type="journal article" date="2015" name="Genome Announc.">
        <title>Complete Genome Sequences for Two Strains of a Novel Fastidious, Partially Acid-Fast, Gram-Positive Corynebacterineae Bacterium, Derived from Human Clinical Samples.</title>
        <authorList>
            <person name="Nicholson A.C."/>
            <person name="Bell M."/>
            <person name="Humrighouse B.W."/>
            <person name="McQuiston J.R."/>
        </authorList>
    </citation>
    <scope>NUCLEOTIDE SEQUENCE [LARGE SCALE GENOMIC DNA]</scope>
    <source>
        <strain evidence="1 3">X1698</strain>
    </source>
</reference>
<keyword evidence="1" id="KW-0808">Transferase</keyword>
<dbReference type="InterPro" id="IPR015424">
    <property type="entry name" value="PyrdxlP-dep_Trfase"/>
</dbReference>
<reference evidence="2 4" key="3">
    <citation type="submission" date="2019-04" db="EMBL/GenBank/DDBJ databases">
        <authorList>
            <person name="Seth-Smith MB H."/>
            <person name="Seth-Smith H."/>
        </authorList>
    </citation>
    <scope>NUCLEOTIDE SEQUENCE [LARGE SCALE GENOMIC DNA]</scope>
    <source>
        <strain evidence="2">USB-603019</strain>
    </source>
</reference>
<accession>A0A0M3TBH5</accession>
<organism evidence="1 3">
    <name type="scientific">Lawsonella clevelandensis</name>
    <dbReference type="NCBI Taxonomy" id="1528099"/>
    <lineage>
        <taxon>Bacteria</taxon>
        <taxon>Bacillati</taxon>
        <taxon>Actinomycetota</taxon>
        <taxon>Actinomycetes</taxon>
        <taxon>Mycobacteriales</taxon>
        <taxon>Lawsonellaceae</taxon>
        <taxon>Lawsonella</taxon>
    </lineage>
</organism>